<proteinExistence type="predicted"/>
<organism evidence="2 3">
    <name type="scientific">Coemansia reversa (strain ATCC 12441 / NRRL 1564)</name>
    <dbReference type="NCBI Taxonomy" id="763665"/>
    <lineage>
        <taxon>Eukaryota</taxon>
        <taxon>Fungi</taxon>
        <taxon>Fungi incertae sedis</taxon>
        <taxon>Zoopagomycota</taxon>
        <taxon>Kickxellomycotina</taxon>
        <taxon>Kickxellomycetes</taxon>
        <taxon>Kickxellales</taxon>
        <taxon>Kickxellaceae</taxon>
        <taxon>Coemansia</taxon>
    </lineage>
</organism>
<keyword evidence="3" id="KW-1185">Reference proteome</keyword>
<protein>
    <submittedName>
        <fullName evidence="2">Uncharacterized protein</fullName>
    </submittedName>
</protein>
<keyword evidence="1" id="KW-0175">Coiled coil</keyword>
<dbReference type="OrthoDB" id="5579028at2759"/>
<gene>
    <name evidence="2" type="ORF">COEREDRAFT_79590</name>
</gene>
<feature type="coiled-coil region" evidence="1">
    <location>
        <begin position="146"/>
        <end position="173"/>
    </location>
</feature>
<reference evidence="2 3" key="1">
    <citation type="journal article" date="2015" name="Genome Biol. Evol.">
        <title>Phylogenomic analyses indicate that early fungi evolved digesting cell walls of algal ancestors of land plants.</title>
        <authorList>
            <person name="Chang Y."/>
            <person name="Wang S."/>
            <person name="Sekimoto S."/>
            <person name="Aerts A.L."/>
            <person name="Choi C."/>
            <person name="Clum A."/>
            <person name="LaButti K.M."/>
            <person name="Lindquist E.A."/>
            <person name="Yee Ngan C."/>
            <person name="Ohm R.A."/>
            <person name="Salamov A.A."/>
            <person name="Grigoriev I.V."/>
            <person name="Spatafora J.W."/>
            <person name="Berbee M.L."/>
        </authorList>
    </citation>
    <scope>NUCLEOTIDE SEQUENCE [LARGE SCALE GENOMIC DNA]</scope>
    <source>
        <strain evidence="2 3">NRRL 1564</strain>
    </source>
</reference>
<dbReference type="Proteomes" id="UP000242474">
    <property type="component" value="Unassembled WGS sequence"/>
</dbReference>
<dbReference type="AlphaFoldDB" id="A0A2G5BHN5"/>
<evidence type="ECO:0000256" key="1">
    <source>
        <dbReference type="SAM" id="Coils"/>
    </source>
</evidence>
<sequence length="640" mass="71228">MSVELTADQAAQRLLTLIETLNVDKPTTRAKSGKTHKRKLEASSISWAFHDSVDTTGFLKWLVENIDATKNGITEGELELLAHLERISYDNESGQVYDSESNPVYKDALSGFVLSSQENKTETRIGQLETYAETIRSQGDMLTSREDQMARELHELLQEEERLKKSAKASDSEVARLSSTYIGVLDEANLAAKTLMSKLQAEPSSASNAQYFYHCTEEIGQLGIDIQAYLEQLGLVLKEKLTLTDELSSPWKEFQPFTTQRVSDLLWLGAQEHQRITESVSNLVFTKFKLDVSCELIRAISDEVDKMRSEGHTKLFERCQLHADNEEVLDFGAYLELQINENTEHIATAARGKPDGATLPVEVSNILAGLNTNCNELAQLQSKELGRVLDRAEMYLKPLVHAVQAIMRQLSTEKEMLRGWTNLWSTVTASLDKENEALEKQKTALLKLSSQNNNTQIIAPDDLLALAIKRLLTVSNQASRVVTVAAESTSNWLLQLPPLLEVTDYGTTKDKNSLKVYELQSRLGESAFTGWDALLADAKLHRKLGDDIQGAVKAKVKEAADIERKMDCSLVDLTAAIHGGDEYAGSEAVDVLPTDVRDALGEIKHQASILRKRVTKAAMLAEEPKKAIASEYASLFCQYY</sequence>
<accession>A0A2G5BHN5</accession>
<evidence type="ECO:0000313" key="2">
    <source>
        <dbReference type="EMBL" id="PIA18536.1"/>
    </source>
</evidence>
<evidence type="ECO:0000313" key="3">
    <source>
        <dbReference type="Proteomes" id="UP000242474"/>
    </source>
</evidence>
<dbReference type="EMBL" id="KZ303489">
    <property type="protein sequence ID" value="PIA18536.1"/>
    <property type="molecule type" value="Genomic_DNA"/>
</dbReference>
<name>A0A2G5BHN5_COERN</name>